<evidence type="ECO:0000313" key="1">
    <source>
        <dbReference type="EMBL" id="RGS35789.1"/>
    </source>
</evidence>
<dbReference type="Gene3D" id="3.40.50.1820">
    <property type="entry name" value="alpha/beta hydrolase"/>
    <property type="match status" value="1"/>
</dbReference>
<dbReference type="SUPFAM" id="SSF53474">
    <property type="entry name" value="alpha/beta-Hydrolases"/>
    <property type="match status" value="1"/>
</dbReference>
<sequence length="264" mass="30170">MKVYEFGDKNKPSIMLFPGTCCYWKTNFGHVLDGLQEHFHTLVVSYSGFDDTENSTFISELDEVLKVENYIKDKLDGKLFAAYGCSLGGSFVSLLIGRQNIHIDHGIIGSSDMDQAPKWLAKLETAIMMPMFYPFITGKESGILKKVFEKKMNEGNDSSEYMKKFMEIMGKGSGIDFSFISKESMKNQFCTDLYTSVGEHINVPGTTIHVFYAKKMGEKYLERYRKCFADPDICEFDLQHEELLLDADRWVHEVCRVCGINHTL</sequence>
<dbReference type="InterPro" id="IPR029058">
    <property type="entry name" value="AB_hydrolase_fold"/>
</dbReference>
<name>A0A174DDR9_9FIRM</name>
<gene>
    <name evidence="1" type="ORF">DWX94_13385</name>
</gene>
<reference evidence="1 2" key="1">
    <citation type="submission" date="2018-08" db="EMBL/GenBank/DDBJ databases">
        <title>A genome reference for cultivated species of the human gut microbiota.</title>
        <authorList>
            <person name="Zou Y."/>
            <person name="Xue W."/>
            <person name="Luo G."/>
        </authorList>
    </citation>
    <scope>NUCLEOTIDE SEQUENCE [LARGE SCALE GENOMIC DNA]</scope>
    <source>
        <strain evidence="1 2">AF22-21</strain>
    </source>
</reference>
<dbReference type="AlphaFoldDB" id="A0A174DDR9"/>
<dbReference type="GeneID" id="92832590"/>
<dbReference type="OrthoDB" id="1907632at2"/>
<proteinExistence type="predicted"/>
<comment type="caution">
    <text evidence="1">The sequence shown here is derived from an EMBL/GenBank/DDBJ whole genome shotgun (WGS) entry which is preliminary data.</text>
</comment>
<protein>
    <submittedName>
        <fullName evidence="1">Alpha/beta hydrolase</fullName>
    </submittedName>
</protein>
<evidence type="ECO:0000313" key="2">
    <source>
        <dbReference type="Proteomes" id="UP000283295"/>
    </source>
</evidence>
<dbReference type="GO" id="GO:0016787">
    <property type="term" value="F:hydrolase activity"/>
    <property type="evidence" value="ECO:0007669"/>
    <property type="project" value="UniProtKB-KW"/>
</dbReference>
<organism evidence="1 2">
    <name type="scientific">Coprococcus eutactus</name>
    <dbReference type="NCBI Taxonomy" id="33043"/>
    <lineage>
        <taxon>Bacteria</taxon>
        <taxon>Bacillati</taxon>
        <taxon>Bacillota</taxon>
        <taxon>Clostridia</taxon>
        <taxon>Lachnospirales</taxon>
        <taxon>Lachnospiraceae</taxon>
        <taxon>Coprococcus</taxon>
    </lineage>
</organism>
<dbReference type="Proteomes" id="UP000283295">
    <property type="component" value="Unassembled WGS sequence"/>
</dbReference>
<dbReference type="EMBL" id="QRVK01000058">
    <property type="protein sequence ID" value="RGS35789.1"/>
    <property type="molecule type" value="Genomic_DNA"/>
</dbReference>
<accession>A0A174DDR9</accession>
<dbReference type="RefSeq" id="WP_004853507.1">
    <property type="nucleotide sequence ID" value="NZ_CP102278.1"/>
</dbReference>
<keyword evidence="1" id="KW-0378">Hydrolase</keyword>